<accession>A0A2W5R1C9</accession>
<evidence type="ECO:0000256" key="1">
    <source>
        <dbReference type="ARBA" id="ARBA00022729"/>
    </source>
</evidence>
<reference evidence="5 6" key="1">
    <citation type="submission" date="2017-08" db="EMBL/GenBank/DDBJ databases">
        <title>Infants hospitalized years apart are colonized by the same room-sourced microbial strains.</title>
        <authorList>
            <person name="Brooks B."/>
            <person name="Olm M.R."/>
            <person name="Firek B.A."/>
            <person name="Baker R."/>
            <person name="Thomas B.C."/>
            <person name="Morowitz M.J."/>
            <person name="Banfield J.F."/>
        </authorList>
    </citation>
    <scope>NUCLEOTIDE SEQUENCE [LARGE SCALE GENOMIC DNA]</scope>
    <source>
        <strain evidence="5">S2_005_001_R2_27</strain>
    </source>
</reference>
<name>A0A2W5R1C9_ANCNO</name>
<dbReference type="GO" id="GO:0003755">
    <property type="term" value="F:peptidyl-prolyl cis-trans isomerase activity"/>
    <property type="evidence" value="ECO:0007669"/>
    <property type="project" value="UniProtKB-KW"/>
</dbReference>
<organism evidence="5 6">
    <name type="scientific">Ancylobacter novellus</name>
    <name type="common">Thiobacillus novellus</name>
    <dbReference type="NCBI Taxonomy" id="921"/>
    <lineage>
        <taxon>Bacteria</taxon>
        <taxon>Pseudomonadati</taxon>
        <taxon>Pseudomonadota</taxon>
        <taxon>Alphaproteobacteria</taxon>
        <taxon>Hyphomicrobiales</taxon>
        <taxon>Xanthobacteraceae</taxon>
        <taxon>Ancylobacter</taxon>
    </lineage>
</organism>
<keyword evidence="1 3" id="KW-0732">Signal</keyword>
<evidence type="ECO:0000256" key="2">
    <source>
        <dbReference type="ARBA" id="ARBA00023110"/>
    </source>
</evidence>
<gene>
    <name evidence="5" type="ORF">DI549_08325</name>
</gene>
<protein>
    <submittedName>
        <fullName evidence="5">Peptidylprolyl isomerase</fullName>
    </submittedName>
</protein>
<dbReference type="InterPro" id="IPR015391">
    <property type="entry name" value="SurA_N"/>
</dbReference>
<keyword evidence="5" id="KW-0413">Isomerase</keyword>
<feature type="chain" id="PRO_5016114010" evidence="3">
    <location>
        <begin position="26"/>
        <end position="306"/>
    </location>
</feature>
<dbReference type="InterPro" id="IPR027304">
    <property type="entry name" value="Trigger_fact/SurA_dom_sf"/>
</dbReference>
<dbReference type="Gene3D" id="1.10.4030.10">
    <property type="entry name" value="Porin chaperone SurA, peptide-binding domain"/>
    <property type="match status" value="1"/>
</dbReference>
<evidence type="ECO:0000259" key="4">
    <source>
        <dbReference type="Pfam" id="PF09312"/>
    </source>
</evidence>
<comment type="caution">
    <text evidence="5">The sequence shown here is derived from an EMBL/GenBank/DDBJ whole genome shotgun (WGS) entry which is preliminary data.</text>
</comment>
<sequence>MLAPALVAAALALPALILPVTPAAAQQILVMVQGQPITSFDVAQRIKLVQLTERRTLSQKQALEELIDERLKIATAERYGIKAENDEVDKMFAQMASRNGRTPAQLADGLSQQGLTAAALKLKMRADFVWNSYVRGRFSSATTVRDSDIFAALQTKGEDLTKAQRTTEYTVRQIVLVVSRTAPDSTRSQRLAEANTLRKSFTDCESGVAAARAMRETVVREPVIRTSADMSAPVRKIMDETPVGQTTAPEVTRAGIEMVAICARREVVGESAQKKEVRNELQNKQFEDLSQRLLQEARRTAMIQYR</sequence>
<feature type="domain" description="SurA N-terminal" evidence="4">
    <location>
        <begin position="50"/>
        <end position="129"/>
    </location>
</feature>
<dbReference type="InterPro" id="IPR050280">
    <property type="entry name" value="OMP_Chaperone_SurA"/>
</dbReference>
<dbReference type="SUPFAM" id="SSF109998">
    <property type="entry name" value="Triger factor/SurA peptide-binding domain-like"/>
    <property type="match status" value="1"/>
</dbReference>
<feature type="signal peptide" evidence="3">
    <location>
        <begin position="1"/>
        <end position="25"/>
    </location>
</feature>
<keyword evidence="2" id="KW-0697">Rotamase</keyword>
<dbReference type="AlphaFoldDB" id="A0A2W5R1C9"/>
<evidence type="ECO:0000313" key="6">
    <source>
        <dbReference type="Proteomes" id="UP000248887"/>
    </source>
</evidence>
<evidence type="ECO:0000313" key="5">
    <source>
        <dbReference type="EMBL" id="PZQ83376.1"/>
    </source>
</evidence>
<dbReference type="PANTHER" id="PTHR47637">
    <property type="entry name" value="CHAPERONE SURA"/>
    <property type="match status" value="1"/>
</dbReference>
<proteinExistence type="predicted"/>
<evidence type="ECO:0000256" key="3">
    <source>
        <dbReference type="SAM" id="SignalP"/>
    </source>
</evidence>
<dbReference type="PANTHER" id="PTHR47637:SF1">
    <property type="entry name" value="CHAPERONE SURA"/>
    <property type="match status" value="1"/>
</dbReference>
<dbReference type="Proteomes" id="UP000248887">
    <property type="component" value="Unassembled WGS sequence"/>
</dbReference>
<dbReference type="EMBL" id="QFQD01000020">
    <property type="protein sequence ID" value="PZQ83376.1"/>
    <property type="molecule type" value="Genomic_DNA"/>
</dbReference>
<dbReference type="Pfam" id="PF09312">
    <property type="entry name" value="SurA_N"/>
    <property type="match status" value="1"/>
</dbReference>